<accession>A0A834IFD7</accession>
<comment type="caution">
    <text evidence="2">The sequence shown here is derived from an EMBL/GenBank/DDBJ whole genome shotgun (WGS) entry which is preliminary data.</text>
</comment>
<proteinExistence type="predicted"/>
<feature type="compositionally biased region" description="Basic and acidic residues" evidence="1">
    <location>
        <begin position="14"/>
        <end position="31"/>
    </location>
</feature>
<reference evidence="2" key="1">
    <citation type="submission" date="2020-08" db="EMBL/GenBank/DDBJ databases">
        <title>Genome sequencing and assembly of the red palm weevil Rhynchophorus ferrugineus.</title>
        <authorList>
            <person name="Dias G.B."/>
            <person name="Bergman C.M."/>
            <person name="Manee M."/>
        </authorList>
    </citation>
    <scope>NUCLEOTIDE SEQUENCE</scope>
    <source>
        <strain evidence="2">AA-2017</strain>
        <tissue evidence="2">Whole larva</tissue>
    </source>
</reference>
<dbReference type="Proteomes" id="UP000625711">
    <property type="component" value="Unassembled WGS sequence"/>
</dbReference>
<name>A0A834IFD7_RHYFE</name>
<dbReference type="AlphaFoldDB" id="A0A834IFD7"/>
<evidence type="ECO:0000313" key="2">
    <source>
        <dbReference type="EMBL" id="KAF7278809.1"/>
    </source>
</evidence>
<gene>
    <name evidence="2" type="ORF">GWI33_007960</name>
</gene>
<evidence type="ECO:0000256" key="1">
    <source>
        <dbReference type="SAM" id="MobiDB-lite"/>
    </source>
</evidence>
<feature type="region of interest" description="Disordered" evidence="1">
    <location>
        <begin position="1"/>
        <end position="41"/>
    </location>
</feature>
<keyword evidence="3" id="KW-1185">Reference proteome</keyword>
<sequence>MALNLIRNGGGEEGGWKKDRGGDRSAKRKNNDSPAIPPPPPFLHALPVGARFDIVQEYVKLDPSLIKRFLDMMGGFEFTTVCCRTRKLLCEWRRR</sequence>
<dbReference type="EMBL" id="JAACXV010000386">
    <property type="protein sequence ID" value="KAF7278809.1"/>
    <property type="molecule type" value="Genomic_DNA"/>
</dbReference>
<organism evidence="2 3">
    <name type="scientific">Rhynchophorus ferrugineus</name>
    <name type="common">Red palm weevil</name>
    <name type="synonym">Curculio ferrugineus</name>
    <dbReference type="NCBI Taxonomy" id="354439"/>
    <lineage>
        <taxon>Eukaryota</taxon>
        <taxon>Metazoa</taxon>
        <taxon>Ecdysozoa</taxon>
        <taxon>Arthropoda</taxon>
        <taxon>Hexapoda</taxon>
        <taxon>Insecta</taxon>
        <taxon>Pterygota</taxon>
        <taxon>Neoptera</taxon>
        <taxon>Endopterygota</taxon>
        <taxon>Coleoptera</taxon>
        <taxon>Polyphaga</taxon>
        <taxon>Cucujiformia</taxon>
        <taxon>Curculionidae</taxon>
        <taxon>Dryophthorinae</taxon>
        <taxon>Rhynchophorus</taxon>
    </lineage>
</organism>
<protein>
    <submittedName>
        <fullName evidence="2">Uncharacterized protein</fullName>
    </submittedName>
</protein>
<evidence type="ECO:0000313" key="3">
    <source>
        <dbReference type="Proteomes" id="UP000625711"/>
    </source>
</evidence>